<gene>
    <name evidence="7" type="ORF">MNBD_ALPHA02-989</name>
</gene>
<organism evidence="7">
    <name type="scientific">hydrothermal vent metagenome</name>
    <dbReference type="NCBI Taxonomy" id="652676"/>
    <lineage>
        <taxon>unclassified sequences</taxon>
        <taxon>metagenomes</taxon>
        <taxon>ecological metagenomes</taxon>
    </lineage>
</organism>
<dbReference type="Gene3D" id="3.50.50.60">
    <property type="entry name" value="FAD/NAD(P)-binding domain"/>
    <property type="match status" value="1"/>
</dbReference>
<dbReference type="SUPFAM" id="SSF51905">
    <property type="entry name" value="FAD/NAD(P)-binding domain"/>
    <property type="match status" value="1"/>
</dbReference>
<evidence type="ECO:0000259" key="4">
    <source>
        <dbReference type="Pfam" id="PF07992"/>
    </source>
</evidence>
<dbReference type="SUPFAM" id="SSF103025">
    <property type="entry name" value="Folate-binding domain"/>
    <property type="match status" value="1"/>
</dbReference>
<dbReference type="InterPro" id="IPR042204">
    <property type="entry name" value="2Fe-2S-bd_N"/>
</dbReference>
<name>A0A3B0S5V6_9ZZZZ</name>
<dbReference type="PRINTS" id="PR00368">
    <property type="entry name" value="FADPNR"/>
</dbReference>
<dbReference type="InterPro" id="IPR006277">
    <property type="entry name" value="Sarcosine_oxidase_asu"/>
</dbReference>
<feature type="domain" description="SoxA A3" evidence="6">
    <location>
        <begin position="498"/>
        <end position="581"/>
    </location>
</feature>
<dbReference type="InterPro" id="IPR013977">
    <property type="entry name" value="GcvT_C"/>
</dbReference>
<dbReference type="GO" id="GO:0005739">
    <property type="term" value="C:mitochondrion"/>
    <property type="evidence" value="ECO:0007669"/>
    <property type="project" value="TreeGrafter"/>
</dbReference>
<dbReference type="InterPro" id="IPR006222">
    <property type="entry name" value="GCVT_N"/>
</dbReference>
<dbReference type="Pfam" id="PF08669">
    <property type="entry name" value="GCV_T_C"/>
    <property type="match status" value="1"/>
</dbReference>
<dbReference type="Gene3D" id="3.10.20.440">
    <property type="entry name" value="2Fe-2S iron-sulphur cluster binding domain, sarcosine oxidase, alpha subunit, N-terminal domain"/>
    <property type="match status" value="1"/>
</dbReference>
<comment type="similarity">
    <text evidence="1">Belongs to the GcvT family.</text>
</comment>
<dbReference type="Pfam" id="PF01571">
    <property type="entry name" value="GCV_T"/>
    <property type="match status" value="1"/>
</dbReference>
<protein>
    <submittedName>
        <fullName evidence="7">Sarcosine oxidase alpha subunit</fullName>
        <ecNumber evidence="7">1.5.3.1</ecNumber>
    </submittedName>
</protein>
<evidence type="ECO:0000259" key="6">
    <source>
        <dbReference type="Pfam" id="PF17806"/>
    </source>
</evidence>
<evidence type="ECO:0000259" key="5">
    <source>
        <dbReference type="Pfam" id="PF08669"/>
    </source>
</evidence>
<dbReference type="AlphaFoldDB" id="A0A3B0S5V6"/>
<dbReference type="PRINTS" id="PR00469">
    <property type="entry name" value="PNDRDTASEII"/>
</dbReference>
<accession>A0A3B0S5V6</accession>
<feature type="domain" description="Aminomethyltransferase C-terminal" evidence="5">
    <location>
        <begin position="889"/>
        <end position="971"/>
    </location>
</feature>
<feature type="domain" description="FAD/NAD(P)-binding" evidence="4">
    <location>
        <begin position="165"/>
        <end position="419"/>
    </location>
</feature>
<reference evidence="7" key="1">
    <citation type="submission" date="2018-06" db="EMBL/GenBank/DDBJ databases">
        <authorList>
            <person name="Zhirakovskaya E."/>
        </authorList>
    </citation>
    <scope>NUCLEOTIDE SEQUENCE</scope>
</reference>
<dbReference type="InterPro" id="IPR041117">
    <property type="entry name" value="SoxA_A3"/>
</dbReference>
<dbReference type="InterPro" id="IPR027266">
    <property type="entry name" value="TrmE/GcvT-like"/>
</dbReference>
<dbReference type="GO" id="GO:0008115">
    <property type="term" value="F:sarcosine oxidase activity"/>
    <property type="evidence" value="ECO:0007669"/>
    <property type="project" value="UniProtKB-EC"/>
</dbReference>
<dbReference type="Pfam" id="PF13510">
    <property type="entry name" value="Fer2_4"/>
    <property type="match status" value="1"/>
</dbReference>
<dbReference type="Pfam" id="PF07992">
    <property type="entry name" value="Pyr_redox_2"/>
    <property type="match status" value="1"/>
</dbReference>
<evidence type="ECO:0000313" key="7">
    <source>
        <dbReference type="EMBL" id="VAV98411.1"/>
    </source>
</evidence>
<dbReference type="InterPro" id="IPR023753">
    <property type="entry name" value="FAD/NAD-binding_dom"/>
</dbReference>
<dbReference type="Pfam" id="PF17806">
    <property type="entry name" value="SO_alpha_A3"/>
    <property type="match status" value="1"/>
</dbReference>
<sequence>MSNHFRLNIPDPAKALSFTFDGRRYLGYEGDTLASALMANGVRIVGRSFKYHRPRGIFSAGVEEAGAIVQVGDPPFEEPNVLATTIEIYDGLTARSVNTWPGAAFDLLAIFGLLKPFFVSGFYYKVFKWPSWKFWSPMVRRMAGLGTIPKRPDPDTYDHCHAHTDVLIVGAGPAGLAAAQAQAKSGLRVMLVDQNAALGGSLLFERDKLDGRPALDWVRDAERHLRALDNVTILTRTTASGYYDHNMITVSERLKNHNAPQPRERFWHVRAGHVILATGAIERPLVFPNNDRPGVMLASAVRHYVNRYGVTPGRRVLIATNNDDAYRTALDLLAAGIEVAGVVDARPNPQGDHVKATRKAGIAVYDGHVVTGTKGRRGVRSATIAAIDLETNILADNSRVITCDVVATSGGWSPVVHLHSQSGGKLRFEEVIQGFVPSDYVQNNICIGAANGIFDLEACLSAGAGEADIDLPAIENIKTEPLAPLWDLPVNLKKIRRGSRWVDLLHDVTASDVMLAARENYVSVEHFKRYTTTGMAMDQGKTSNVNALAILGQATSRTIPQVGTTKFRPPYTPVTMGAMAARSTGKLFSPQRHLPAHDWHQAHGAQMEDYGGWLRPVCYRQAGESEQNAVTREVLAVRNSVGILDYSPLGKIEVRGPAAADFLNFFYVNNIKSLKVGRARYGLMLNEHGVIMDDGVFARLAEDHFWVTTTSGGANRVAEWLEEWRQCEWPDKDVVITPLTTGWGTISLQGPKARELLSRLETDIDLSKENFPHMAVRTGLLEGVTTRILRTSFTGELGFEVTVPLSYMAAFWDSLVVVGIDLGITPFGLEALMVMRTEKGFIHVGVDTDSSSIPDDVGFGPVARKKADDFVGKRSLFRSDALRSDREALVGLKAVDDKPLPMGGIILKPGHSNAPAPMDGRVTSSYMSPALGQPVALGMIKGGGKRRGEIVKIYDIEGIRQAEIVAPCFYDPKG</sequence>
<keyword evidence="2 7" id="KW-0560">Oxidoreductase</keyword>
<evidence type="ECO:0000259" key="3">
    <source>
        <dbReference type="Pfam" id="PF01571"/>
    </source>
</evidence>
<dbReference type="SUPFAM" id="SSF101790">
    <property type="entry name" value="Aminomethyltransferase beta-barrel domain"/>
    <property type="match status" value="1"/>
</dbReference>
<proteinExistence type="inferred from homology"/>
<evidence type="ECO:0000256" key="1">
    <source>
        <dbReference type="ARBA" id="ARBA00008609"/>
    </source>
</evidence>
<dbReference type="PANTHER" id="PTHR43757:SF2">
    <property type="entry name" value="AMINOMETHYLTRANSFERASE, MITOCHONDRIAL"/>
    <property type="match status" value="1"/>
</dbReference>
<dbReference type="InterPro" id="IPR036188">
    <property type="entry name" value="FAD/NAD-bd_sf"/>
</dbReference>
<dbReference type="InterPro" id="IPR028896">
    <property type="entry name" value="GcvT/YgfZ/DmdA"/>
</dbReference>
<dbReference type="Gene3D" id="3.30.1360.120">
    <property type="entry name" value="Probable tRNA modification gtpase trme, domain 1"/>
    <property type="match status" value="1"/>
</dbReference>
<dbReference type="InterPro" id="IPR029043">
    <property type="entry name" value="GcvT/YgfZ_C"/>
</dbReference>
<dbReference type="GO" id="GO:0046653">
    <property type="term" value="P:tetrahydrofolate metabolic process"/>
    <property type="evidence" value="ECO:0007669"/>
    <property type="project" value="InterPro"/>
</dbReference>
<evidence type="ECO:0000256" key="2">
    <source>
        <dbReference type="ARBA" id="ARBA00023002"/>
    </source>
</evidence>
<dbReference type="EMBL" id="UOED01000128">
    <property type="protein sequence ID" value="VAV98411.1"/>
    <property type="molecule type" value="Genomic_DNA"/>
</dbReference>
<feature type="non-terminal residue" evidence="7">
    <location>
        <position position="974"/>
    </location>
</feature>
<feature type="domain" description="GCVT N-terminal" evidence="3">
    <location>
        <begin position="597"/>
        <end position="863"/>
    </location>
</feature>
<dbReference type="NCBIfam" id="TIGR01372">
    <property type="entry name" value="soxA"/>
    <property type="match status" value="1"/>
</dbReference>
<dbReference type="PIRSF" id="PIRSF037980">
    <property type="entry name" value="SoxA"/>
    <property type="match status" value="1"/>
</dbReference>
<dbReference type="EC" id="1.5.3.1" evidence="7"/>
<dbReference type="PANTHER" id="PTHR43757">
    <property type="entry name" value="AMINOMETHYLTRANSFERASE"/>
    <property type="match status" value="1"/>
</dbReference>